<evidence type="ECO:0000313" key="1">
    <source>
        <dbReference type="EMBL" id="GAG78489.1"/>
    </source>
</evidence>
<reference evidence="1" key="1">
    <citation type="journal article" date="2014" name="Front. Microbiol.">
        <title>High frequency of phylogenetically diverse reductive dehalogenase-homologous genes in deep subseafloor sedimentary metagenomes.</title>
        <authorList>
            <person name="Kawai M."/>
            <person name="Futagami T."/>
            <person name="Toyoda A."/>
            <person name="Takaki Y."/>
            <person name="Nishi S."/>
            <person name="Hori S."/>
            <person name="Arai W."/>
            <person name="Tsubouchi T."/>
            <person name="Morono Y."/>
            <person name="Uchiyama I."/>
            <person name="Ito T."/>
            <person name="Fujiyama A."/>
            <person name="Inagaki F."/>
            <person name="Takami H."/>
        </authorList>
    </citation>
    <scope>NUCLEOTIDE SEQUENCE</scope>
    <source>
        <strain evidence="1">Expedition CK06-06</strain>
    </source>
</reference>
<proteinExistence type="predicted"/>
<accession>X1A9T4</accession>
<feature type="non-terminal residue" evidence="1">
    <location>
        <position position="1"/>
    </location>
</feature>
<name>X1A9T4_9ZZZZ</name>
<organism evidence="1">
    <name type="scientific">marine sediment metagenome</name>
    <dbReference type="NCBI Taxonomy" id="412755"/>
    <lineage>
        <taxon>unclassified sequences</taxon>
        <taxon>metagenomes</taxon>
        <taxon>ecological metagenomes</taxon>
    </lineage>
</organism>
<protein>
    <submittedName>
        <fullName evidence="1">Uncharacterized protein</fullName>
    </submittedName>
</protein>
<comment type="caution">
    <text evidence="1">The sequence shown here is derived from an EMBL/GenBank/DDBJ whole genome shotgun (WGS) entry which is preliminary data.</text>
</comment>
<gene>
    <name evidence="1" type="ORF">S01H4_29316</name>
</gene>
<sequence>SCDSFLITLSDDPLKDVLIYGENILLHAIYPDIKTPLPLFDANDTDWNELITNVDTISVSGVSNSVLSII</sequence>
<dbReference type="EMBL" id="BART01014919">
    <property type="protein sequence ID" value="GAG78489.1"/>
    <property type="molecule type" value="Genomic_DNA"/>
</dbReference>
<dbReference type="AlphaFoldDB" id="X1A9T4"/>